<gene>
    <name evidence="2" type="ORF">GCM10022226_21960</name>
</gene>
<accession>A0ABP7HSU7</accession>
<sequence length="100" mass="10607">MTGPAIPTGPLDGEPHIVLPGMDSIASARAIWRDALRGLPLGAYDQRIVQWAEHGPTDQATLIVLASLLDRARQAGPDHGSALDEHDQEQGGRDAEAVSH</sequence>
<feature type="region of interest" description="Disordered" evidence="1">
    <location>
        <begin position="74"/>
        <end position="100"/>
    </location>
</feature>
<proteinExistence type="predicted"/>
<comment type="caution">
    <text evidence="2">The sequence shown here is derived from an EMBL/GenBank/DDBJ whole genome shotgun (WGS) entry which is preliminary data.</text>
</comment>
<feature type="compositionally biased region" description="Basic and acidic residues" evidence="1">
    <location>
        <begin position="81"/>
        <end position="100"/>
    </location>
</feature>
<reference evidence="3" key="1">
    <citation type="journal article" date="2019" name="Int. J. Syst. Evol. Microbiol.">
        <title>The Global Catalogue of Microorganisms (GCM) 10K type strain sequencing project: providing services to taxonomists for standard genome sequencing and annotation.</title>
        <authorList>
            <consortium name="The Broad Institute Genomics Platform"/>
            <consortium name="The Broad Institute Genome Sequencing Center for Infectious Disease"/>
            <person name="Wu L."/>
            <person name="Ma J."/>
        </authorList>
    </citation>
    <scope>NUCLEOTIDE SEQUENCE [LARGE SCALE GENOMIC DNA]</scope>
    <source>
        <strain evidence="3">JCM 16908</strain>
    </source>
</reference>
<evidence type="ECO:0000313" key="3">
    <source>
        <dbReference type="Proteomes" id="UP001500888"/>
    </source>
</evidence>
<organism evidence="2 3">
    <name type="scientific">Sphaerisporangium flaviroseum</name>
    <dbReference type="NCBI Taxonomy" id="509199"/>
    <lineage>
        <taxon>Bacteria</taxon>
        <taxon>Bacillati</taxon>
        <taxon>Actinomycetota</taxon>
        <taxon>Actinomycetes</taxon>
        <taxon>Streptosporangiales</taxon>
        <taxon>Streptosporangiaceae</taxon>
        <taxon>Sphaerisporangium</taxon>
    </lineage>
</organism>
<protein>
    <submittedName>
        <fullName evidence="2">Uncharacterized protein</fullName>
    </submittedName>
</protein>
<dbReference type="EMBL" id="BAAAZR010000002">
    <property type="protein sequence ID" value="GAA3801739.1"/>
    <property type="molecule type" value="Genomic_DNA"/>
</dbReference>
<evidence type="ECO:0000256" key="1">
    <source>
        <dbReference type="SAM" id="MobiDB-lite"/>
    </source>
</evidence>
<keyword evidence="3" id="KW-1185">Reference proteome</keyword>
<evidence type="ECO:0000313" key="2">
    <source>
        <dbReference type="EMBL" id="GAA3801739.1"/>
    </source>
</evidence>
<name>A0ABP7HSU7_9ACTN</name>
<dbReference type="Proteomes" id="UP001500888">
    <property type="component" value="Unassembled WGS sequence"/>
</dbReference>
<dbReference type="RefSeq" id="WP_344937475.1">
    <property type="nucleotide sequence ID" value="NZ_BAAAZR010000002.1"/>
</dbReference>